<organism evidence="2 3">
    <name type="scientific">Candidatus Nephthysia bennettiae</name>
    <dbReference type="NCBI Taxonomy" id="3127016"/>
    <lineage>
        <taxon>Bacteria</taxon>
        <taxon>Bacillati</taxon>
        <taxon>Candidatus Dormiibacterota</taxon>
        <taxon>Candidatus Dormibacteria</taxon>
        <taxon>Candidatus Dormibacterales</taxon>
        <taxon>Candidatus Dormibacteraceae</taxon>
        <taxon>Candidatus Nephthysia</taxon>
    </lineage>
</organism>
<comment type="caution">
    <text evidence="2">The sequence shown here is derived from an EMBL/GenBank/DDBJ whole genome shotgun (WGS) entry which is preliminary data.</text>
</comment>
<dbReference type="RefSeq" id="WP_338200867.1">
    <property type="nucleotide sequence ID" value="NZ_JAEKNR010000095.1"/>
</dbReference>
<feature type="region of interest" description="Disordered" evidence="1">
    <location>
        <begin position="1"/>
        <end position="31"/>
    </location>
</feature>
<accession>A0A934K063</accession>
<dbReference type="EMBL" id="JAEKNR010000095">
    <property type="protein sequence ID" value="MBJ7598122.1"/>
    <property type="molecule type" value="Genomic_DNA"/>
</dbReference>
<keyword evidence="3" id="KW-1185">Reference proteome</keyword>
<protein>
    <submittedName>
        <fullName evidence="2">Uncharacterized protein</fullName>
    </submittedName>
</protein>
<dbReference type="AlphaFoldDB" id="A0A934K063"/>
<proteinExistence type="predicted"/>
<evidence type="ECO:0000313" key="2">
    <source>
        <dbReference type="EMBL" id="MBJ7598122.1"/>
    </source>
</evidence>
<dbReference type="Proteomes" id="UP000612893">
    <property type="component" value="Unassembled WGS sequence"/>
</dbReference>
<name>A0A934K063_9BACT</name>
<evidence type="ECO:0000256" key="1">
    <source>
        <dbReference type="SAM" id="MobiDB-lite"/>
    </source>
</evidence>
<sequence>MDSERLRDERAGEAAADPDRLLPGEDPASPYADDAQKWVEVYDELLRFKNRLLAVAEETLSGMHDKPARREVVETDRIVLRAEVDRFHKRLSFWQRRLSELQD</sequence>
<feature type="compositionally biased region" description="Basic and acidic residues" evidence="1">
    <location>
        <begin position="1"/>
        <end position="23"/>
    </location>
</feature>
<reference evidence="2" key="1">
    <citation type="submission" date="2020-10" db="EMBL/GenBank/DDBJ databases">
        <title>Ca. Dormibacterota MAGs.</title>
        <authorList>
            <person name="Montgomery K."/>
        </authorList>
    </citation>
    <scope>NUCLEOTIDE SEQUENCE [LARGE SCALE GENOMIC DNA]</scope>
    <source>
        <strain evidence="2">SC8812_S17_10</strain>
    </source>
</reference>
<gene>
    <name evidence="2" type="ORF">JF922_08550</name>
</gene>
<evidence type="ECO:0000313" key="3">
    <source>
        <dbReference type="Proteomes" id="UP000612893"/>
    </source>
</evidence>